<evidence type="ECO:0000256" key="1">
    <source>
        <dbReference type="SAM" id="Phobius"/>
    </source>
</evidence>
<dbReference type="InterPro" id="IPR048041">
    <property type="entry name" value="VpsF-like"/>
</dbReference>
<dbReference type="Proteomes" id="UP001055167">
    <property type="component" value="Unassembled WGS sequence"/>
</dbReference>
<dbReference type="RefSeq" id="WP_128561948.1">
    <property type="nucleotide sequence ID" value="NZ_BPQH01000001.1"/>
</dbReference>
<feature type="transmembrane region" description="Helical" evidence="1">
    <location>
        <begin position="88"/>
        <end position="108"/>
    </location>
</feature>
<keyword evidence="1" id="KW-1133">Transmembrane helix</keyword>
<sequence>MSSLDRTIEGQPDGRATPLYSALFLSFAGLILARIAVNSRLLDLVMSYTSEGGSIVEKIHPTFWGLLAVGVVVLLNFRIVLTEWELRVVRALMAFCATAAGLLVFASVTGHSSSVGYLLDSYVTHIALVLLFAFPQAWRRGLGHALLGYMVLSALVAVAEFVLKVRVMPFSEGEAVFRPTGLTTHPLELGLWCAVAIGFVAAGDWPRGGKLAAGAILLAGCVVSGARLATLVGGACALVLMVAQAGAGLEPRRRQERRLLVALGAVLVGPVVLAGLVAAGALGRFGGGIADENASARIEVYGVLAFLPWRDILLGGDIDAVLKLVQEKYGLPFIESSLLVFVVQFGLFGAALLLGMMARLVRVILRGSRPSAAMAVVAFFAIALSNNGLSTKTSSVFLIIVLAVTMHPGGPPRRAPGPGAA</sequence>
<keyword evidence="1" id="KW-0472">Membrane</keyword>
<feature type="transmembrane region" description="Helical" evidence="1">
    <location>
        <begin position="338"/>
        <end position="361"/>
    </location>
</feature>
<accession>A0ABQ4QRR9</accession>
<keyword evidence="3" id="KW-1185">Reference proteome</keyword>
<gene>
    <name evidence="2" type="ORF">OPKNFCMD_0193</name>
</gene>
<feature type="transmembrane region" description="Helical" evidence="1">
    <location>
        <begin position="146"/>
        <end position="163"/>
    </location>
</feature>
<reference evidence="2" key="1">
    <citation type="journal article" date="2021" name="Front. Microbiol.">
        <title>Comprehensive Comparative Genomics and Phenotyping of Methylobacterium Species.</title>
        <authorList>
            <person name="Alessa O."/>
            <person name="Ogura Y."/>
            <person name="Fujitani Y."/>
            <person name="Takami H."/>
            <person name="Hayashi T."/>
            <person name="Sahin N."/>
            <person name="Tani A."/>
        </authorList>
    </citation>
    <scope>NUCLEOTIDE SEQUENCE</scope>
    <source>
        <strain evidence="2">KCTC 52305</strain>
    </source>
</reference>
<feature type="transmembrane region" description="Helical" evidence="1">
    <location>
        <begin position="373"/>
        <end position="404"/>
    </location>
</feature>
<feature type="transmembrane region" description="Helical" evidence="1">
    <location>
        <begin position="62"/>
        <end position="81"/>
    </location>
</feature>
<comment type="caution">
    <text evidence="2">The sequence shown here is derived from an EMBL/GenBank/DDBJ whole genome shotgun (WGS) entry which is preliminary data.</text>
</comment>
<proteinExistence type="predicted"/>
<dbReference type="NCBIfam" id="NF038256">
    <property type="entry name" value="exopoly_VpsF"/>
    <property type="match status" value="1"/>
</dbReference>
<feature type="transmembrane region" description="Helical" evidence="1">
    <location>
        <begin position="114"/>
        <end position="134"/>
    </location>
</feature>
<reference evidence="2" key="2">
    <citation type="submission" date="2021-08" db="EMBL/GenBank/DDBJ databases">
        <authorList>
            <person name="Tani A."/>
            <person name="Ola A."/>
            <person name="Ogura Y."/>
            <person name="Katsura K."/>
            <person name="Hayashi T."/>
        </authorList>
    </citation>
    <scope>NUCLEOTIDE SEQUENCE</scope>
    <source>
        <strain evidence="2">KCTC 52305</strain>
    </source>
</reference>
<evidence type="ECO:0008006" key="4">
    <source>
        <dbReference type="Google" id="ProtNLM"/>
    </source>
</evidence>
<feature type="transmembrane region" description="Helical" evidence="1">
    <location>
        <begin position="215"/>
        <end position="247"/>
    </location>
</feature>
<organism evidence="2 3">
    <name type="scientific">Methylobacterium crusticola</name>
    <dbReference type="NCBI Taxonomy" id="1697972"/>
    <lineage>
        <taxon>Bacteria</taxon>
        <taxon>Pseudomonadati</taxon>
        <taxon>Pseudomonadota</taxon>
        <taxon>Alphaproteobacteria</taxon>
        <taxon>Hyphomicrobiales</taxon>
        <taxon>Methylobacteriaceae</taxon>
        <taxon>Methylobacterium</taxon>
    </lineage>
</organism>
<evidence type="ECO:0000313" key="2">
    <source>
        <dbReference type="EMBL" id="GJD47485.1"/>
    </source>
</evidence>
<evidence type="ECO:0000313" key="3">
    <source>
        <dbReference type="Proteomes" id="UP001055167"/>
    </source>
</evidence>
<feature type="transmembrane region" description="Helical" evidence="1">
    <location>
        <begin position="20"/>
        <end position="42"/>
    </location>
</feature>
<keyword evidence="1" id="KW-0812">Transmembrane</keyword>
<feature type="transmembrane region" description="Helical" evidence="1">
    <location>
        <begin position="259"/>
        <end position="282"/>
    </location>
</feature>
<dbReference type="EMBL" id="BPQH01000001">
    <property type="protein sequence ID" value="GJD47485.1"/>
    <property type="molecule type" value="Genomic_DNA"/>
</dbReference>
<name>A0ABQ4QRR9_9HYPH</name>
<protein>
    <recommendedName>
        <fullName evidence="4">O-antigen ligase domain-containing protein</fullName>
    </recommendedName>
</protein>